<protein>
    <submittedName>
        <fullName evidence="1">Uncharacterized protein</fullName>
    </submittedName>
</protein>
<dbReference type="OrthoDB" id="1143801at2"/>
<dbReference type="STRING" id="1073328.SAMN05216294_2880"/>
<dbReference type="Proteomes" id="UP000199592">
    <property type="component" value="Unassembled WGS sequence"/>
</dbReference>
<sequence length="186" mass="21202">MKKDSLENLFDRLQGEFDVEEPQMGHQQRFLDKLNQSQGTIALPNKGRNWWKSLSIAASVALVAVLGYQVLAPRPSIEQQVVEMAPEISESQFYFANLIEQQVKLLEDEKSPETAKLVDDTLAQLHRLENDYKGMEEDLVNGGDSKMIMSAMITNFQTRIELLKEVLSQIENIKNLKSQNDESFTI</sequence>
<proteinExistence type="predicted"/>
<name>A0A1H2XX53_9FLAO</name>
<accession>A0A1H2XX53</accession>
<organism evidence="1 2">
    <name type="scientific">Flagellimonas zhangzhouensis</name>
    <dbReference type="NCBI Taxonomy" id="1073328"/>
    <lineage>
        <taxon>Bacteria</taxon>
        <taxon>Pseudomonadati</taxon>
        <taxon>Bacteroidota</taxon>
        <taxon>Flavobacteriia</taxon>
        <taxon>Flavobacteriales</taxon>
        <taxon>Flavobacteriaceae</taxon>
        <taxon>Flagellimonas</taxon>
    </lineage>
</organism>
<dbReference type="AlphaFoldDB" id="A0A1H2XX53"/>
<dbReference type="RefSeq" id="WP_090298014.1">
    <property type="nucleotide sequence ID" value="NZ_FNKI01000003.1"/>
</dbReference>
<evidence type="ECO:0000313" key="1">
    <source>
        <dbReference type="EMBL" id="SDW97542.1"/>
    </source>
</evidence>
<gene>
    <name evidence="1" type="ORF">SAMN04487892_2872</name>
</gene>
<dbReference type="EMBL" id="FNMY01000004">
    <property type="protein sequence ID" value="SDW97542.1"/>
    <property type="molecule type" value="Genomic_DNA"/>
</dbReference>
<reference evidence="2" key="1">
    <citation type="submission" date="2016-10" db="EMBL/GenBank/DDBJ databases">
        <authorList>
            <person name="Varghese N."/>
            <person name="Submissions S."/>
        </authorList>
    </citation>
    <scope>NUCLEOTIDE SEQUENCE [LARGE SCALE GENOMIC DNA]</scope>
    <source>
        <strain evidence="2">DSM 25030</strain>
    </source>
</reference>
<keyword evidence="2" id="KW-1185">Reference proteome</keyword>
<evidence type="ECO:0000313" key="2">
    <source>
        <dbReference type="Proteomes" id="UP000199592"/>
    </source>
</evidence>